<organism evidence="1">
    <name type="scientific">Arion vulgaris</name>
    <dbReference type="NCBI Taxonomy" id="1028688"/>
    <lineage>
        <taxon>Eukaryota</taxon>
        <taxon>Metazoa</taxon>
        <taxon>Spiralia</taxon>
        <taxon>Lophotrochozoa</taxon>
        <taxon>Mollusca</taxon>
        <taxon>Gastropoda</taxon>
        <taxon>Heterobranchia</taxon>
        <taxon>Euthyneura</taxon>
        <taxon>Panpulmonata</taxon>
        <taxon>Eupulmonata</taxon>
        <taxon>Stylommatophora</taxon>
        <taxon>Helicina</taxon>
        <taxon>Arionoidea</taxon>
        <taxon>Arionidae</taxon>
        <taxon>Arion</taxon>
    </lineage>
</organism>
<accession>A0A0B6XT54</accession>
<dbReference type="EMBL" id="HACG01000158">
    <property type="protein sequence ID" value="CEK47023.1"/>
    <property type="molecule type" value="Transcribed_RNA"/>
</dbReference>
<dbReference type="AlphaFoldDB" id="A0A0B6XT54"/>
<feature type="non-terminal residue" evidence="1">
    <location>
        <position position="79"/>
    </location>
</feature>
<evidence type="ECO:0000313" key="1">
    <source>
        <dbReference type="EMBL" id="CEK47023.1"/>
    </source>
</evidence>
<sequence>TISQLQSRLNETLYVGLNQQQSSTEIPPNQPEGCPNASYKWWPRKEHNLKAVCPWRYVQKDLGVNAFPRYIPEAQCMCL</sequence>
<name>A0A0B6XT54_9EUPU</name>
<dbReference type="Gene3D" id="2.10.90.10">
    <property type="entry name" value="Cystine-knot cytokines"/>
    <property type="match status" value="1"/>
</dbReference>
<protein>
    <submittedName>
        <fullName evidence="1">Uncharacterized protein</fullName>
    </submittedName>
</protein>
<gene>
    <name evidence="1" type="primary">ORF378</name>
</gene>
<proteinExistence type="predicted"/>
<reference evidence="1" key="1">
    <citation type="submission" date="2014-12" db="EMBL/GenBank/DDBJ databases">
        <title>Insight into the proteome of Arion vulgaris.</title>
        <authorList>
            <person name="Aradska J."/>
            <person name="Bulat T."/>
            <person name="Smidak R."/>
            <person name="Sarate P."/>
            <person name="Gangsoo J."/>
            <person name="Sialana F."/>
            <person name="Bilban M."/>
            <person name="Lubec G."/>
        </authorList>
    </citation>
    <scope>NUCLEOTIDE SEQUENCE</scope>
    <source>
        <tissue evidence="1">Skin</tissue>
    </source>
</reference>
<dbReference type="SUPFAM" id="SSF57501">
    <property type="entry name" value="Cystine-knot cytokines"/>
    <property type="match status" value="1"/>
</dbReference>
<feature type="non-terminal residue" evidence="1">
    <location>
        <position position="1"/>
    </location>
</feature>
<dbReference type="InterPro" id="IPR029034">
    <property type="entry name" value="Cystine-knot_cytokine"/>
</dbReference>